<dbReference type="InterPro" id="IPR013780">
    <property type="entry name" value="Glyco_hydro_b"/>
</dbReference>
<dbReference type="Gene3D" id="3.40.50.880">
    <property type="match status" value="1"/>
</dbReference>
<evidence type="ECO:0000259" key="12">
    <source>
        <dbReference type="Pfam" id="PF08533"/>
    </source>
</evidence>
<dbReference type="AlphaFoldDB" id="A0A146G8V5"/>
<dbReference type="InterPro" id="IPR013738">
    <property type="entry name" value="Beta_galactosidase_Trimer"/>
</dbReference>
<dbReference type="GO" id="GO:0046872">
    <property type="term" value="F:metal ion binding"/>
    <property type="evidence" value="ECO:0007669"/>
    <property type="project" value="UniProtKB-KW"/>
</dbReference>
<feature type="domain" description="Beta-galactosidase C-terminal" evidence="12">
    <location>
        <begin position="634"/>
        <end position="690"/>
    </location>
</feature>
<feature type="active site" description="Proton donor" evidence="7">
    <location>
        <position position="161"/>
    </location>
</feature>
<feature type="active site" description="Nucleophile" evidence="7">
    <location>
        <position position="320"/>
    </location>
</feature>
<feature type="domain" description="Glycoside hydrolase family 42 N-terminal" evidence="10">
    <location>
        <begin position="23"/>
        <end position="393"/>
    </location>
</feature>
<comment type="similarity">
    <text evidence="2 6">Belongs to the glycosyl hydrolase 42 family.</text>
</comment>
<feature type="binding site" evidence="9">
    <location>
        <position position="126"/>
    </location>
    <ligand>
        <name>Zn(2+)</name>
        <dbReference type="ChEBI" id="CHEBI:29105"/>
    </ligand>
</feature>
<accession>A0A146G8V5</accession>
<dbReference type="EC" id="3.2.1.23" evidence="3 6"/>
<dbReference type="SUPFAM" id="SSF51445">
    <property type="entry name" value="(Trans)glycosidases"/>
    <property type="match status" value="1"/>
</dbReference>
<evidence type="ECO:0000259" key="11">
    <source>
        <dbReference type="Pfam" id="PF08532"/>
    </source>
</evidence>
<feature type="binding site" evidence="9">
    <location>
        <position position="173"/>
    </location>
    <ligand>
        <name>Zn(2+)</name>
        <dbReference type="ChEBI" id="CHEBI:29105"/>
    </ligand>
</feature>
<dbReference type="InterPro" id="IPR013529">
    <property type="entry name" value="Glyco_hydro_42_N"/>
</dbReference>
<evidence type="ECO:0000256" key="6">
    <source>
        <dbReference type="PIRNR" id="PIRNR001084"/>
    </source>
</evidence>
<dbReference type="PIRSF" id="PIRSF001084">
    <property type="entry name" value="B-galactosidase"/>
    <property type="match status" value="1"/>
</dbReference>
<dbReference type="Proteomes" id="UP000076023">
    <property type="component" value="Unassembled WGS sequence"/>
</dbReference>
<evidence type="ECO:0000256" key="8">
    <source>
        <dbReference type="PIRSR" id="PIRSR001084-2"/>
    </source>
</evidence>
<sequence length="696" mass="78815">MTSSEASRPLLIPGFRKILHGGDYNPDQWLNAPEIIDEDFRLMSLAGCNTFTLGVFGWTSYERDEGVYDFEWLDRIFDRMAGQGHKVILATPSGAKPAWMSQKYPEIRRVNAQGLREPHWHRHNHCWSSPVYREKVRAINERLADRYGQHPALAMWHISNELGNDDLQGQCFCSLCLEQWQRWLERKYGTLENLNRSWWAAFWSHEFTAWEQIDPRDWSVDSLSVDWLRFRNWQLQDWYEFEAGTVRPLSPGVPISTNFMGMHSWIDYAALSHKVDLVMDDQYPAYEIDDPDLIQSAAAISFKDNYYRCFKPDRPWMLVESCPDAPQWKSRMRPKPAAVHQLEMLQALGHGAEGTCYFQWRKGRGSREKLHGAVVDHSGRADGRVFRSVADLSLSYERLEPVLGSVPQPARVGLVYDLEARWGLEFSEGAARGNDAYDVVAGQHHFAFWERSIPVDIFPSEHDFTPYEILVLPQLWMLKSGVARRLESFVEQGGILVATSYLGICDETNLCLTGGWPGDGMMRLFGLWNEEYDTLPDGQKIALEPAVGAARGLGERLMASVLCGILRDVEAEVVATYSSGMFAGTPAITRNRHGRGEAWYIAPRLEADALRAFYRPLIERLSLESAWTGELPAGVSVQCRIGDGEDYVFIENFTPQPQVVSLAGMKVRNVLLGEVLDGALCLSPAGSAVLAIDSSH</sequence>
<dbReference type="InterPro" id="IPR003476">
    <property type="entry name" value="Glyco_hydro_42"/>
</dbReference>
<comment type="catalytic activity">
    <reaction evidence="1 6">
        <text>Hydrolysis of terminal non-reducing beta-D-galactose residues in beta-D-galactosides.</text>
        <dbReference type="EC" id="3.2.1.23"/>
    </reaction>
</comment>
<feature type="binding site" evidence="8">
    <location>
        <position position="160"/>
    </location>
    <ligand>
        <name>substrate</name>
    </ligand>
</feature>
<dbReference type="Gene3D" id="2.60.40.1180">
    <property type="entry name" value="Golgi alpha-mannosidase II"/>
    <property type="match status" value="1"/>
</dbReference>
<evidence type="ECO:0000259" key="10">
    <source>
        <dbReference type="Pfam" id="PF02449"/>
    </source>
</evidence>
<keyword evidence="4 6" id="KW-0378">Hydrolase</keyword>
<dbReference type="Gene3D" id="3.20.20.80">
    <property type="entry name" value="Glycosidases"/>
    <property type="match status" value="1"/>
</dbReference>
<proteinExistence type="inferred from homology"/>
<feature type="binding site" evidence="9">
    <location>
        <position position="171"/>
    </location>
    <ligand>
        <name>Zn(2+)</name>
        <dbReference type="ChEBI" id="CHEBI:29105"/>
    </ligand>
</feature>
<keyword evidence="9" id="KW-0862">Zinc</keyword>
<reference evidence="14" key="1">
    <citation type="journal article" date="2017" name="Genome Announc.">
        <title>Draft Genome Sequence of Terrimicrobium sacchariphilum NM-5T, a Facultative Anaerobic Soil Bacterium of the Class Spartobacteria.</title>
        <authorList>
            <person name="Qiu Y.L."/>
            <person name="Tourlousse D.M."/>
            <person name="Matsuura N."/>
            <person name="Ohashi A."/>
            <person name="Sekiguchi Y."/>
        </authorList>
    </citation>
    <scope>NUCLEOTIDE SEQUENCE [LARGE SCALE GENOMIC DNA]</scope>
    <source>
        <strain evidence="14">NM-5</strain>
    </source>
</reference>
<dbReference type="Pfam" id="PF02449">
    <property type="entry name" value="Glyco_hydro_42"/>
    <property type="match status" value="1"/>
</dbReference>
<evidence type="ECO:0000313" key="13">
    <source>
        <dbReference type="EMBL" id="GAT33314.1"/>
    </source>
</evidence>
<dbReference type="EMBL" id="BDCO01000002">
    <property type="protein sequence ID" value="GAT33314.1"/>
    <property type="molecule type" value="Genomic_DNA"/>
</dbReference>
<dbReference type="STRING" id="690879.TSACC_21728"/>
<evidence type="ECO:0000256" key="1">
    <source>
        <dbReference type="ARBA" id="ARBA00001412"/>
    </source>
</evidence>
<keyword evidence="14" id="KW-1185">Reference proteome</keyword>
<dbReference type="OrthoDB" id="9800974at2"/>
<comment type="caution">
    <text evidence="13">The sequence shown here is derived from an EMBL/GenBank/DDBJ whole genome shotgun (WGS) entry which is preliminary data.</text>
</comment>
<dbReference type="Pfam" id="PF08532">
    <property type="entry name" value="Glyco_hydro_42M"/>
    <property type="match status" value="1"/>
</dbReference>
<evidence type="ECO:0000256" key="5">
    <source>
        <dbReference type="ARBA" id="ARBA00023295"/>
    </source>
</evidence>
<feature type="domain" description="Beta-galactosidase trimerisation" evidence="11">
    <location>
        <begin position="410"/>
        <end position="623"/>
    </location>
</feature>
<evidence type="ECO:0000256" key="3">
    <source>
        <dbReference type="ARBA" id="ARBA00012756"/>
    </source>
</evidence>
<dbReference type="InParanoid" id="A0A146G8V5"/>
<feature type="binding site" evidence="8">
    <location>
        <position position="122"/>
    </location>
    <ligand>
        <name>substrate</name>
    </ligand>
</feature>
<evidence type="ECO:0000313" key="14">
    <source>
        <dbReference type="Proteomes" id="UP000076023"/>
    </source>
</evidence>
<dbReference type="InterPro" id="IPR017853">
    <property type="entry name" value="GH"/>
</dbReference>
<dbReference type="PANTHER" id="PTHR36447">
    <property type="entry name" value="BETA-GALACTOSIDASE GANA"/>
    <property type="match status" value="1"/>
</dbReference>
<gene>
    <name evidence="13" type="ORF">TSACC_21728</name>
</gene>
<dbReference type="RefSeq" id="WP_075079067.1">
    <property type="nucleotide sequence ID" value="NZ_BDCO01000002.1"/>
</dbReference>
<protein>
    <recommendedName>
        <fullName evidence="3 6">Beta-galactosidase</fullName>
        <shortName evidence="6">Beta-gal</shortName>
        <ecNumber evidence="3 6">3.2.1.23</ecNumber>
    </recommendedName>
</protein>
<dbReference type="SUPFAM" id="SSF52317">
    <property type="entry name" value="Class I glutamine amidotransferase-like"/>
    <property type="match status" value="1"/>
</dbReference>
<evidence type="ECO:0000256" key="9">
    <source>
        <dbReference type="PIRSR" id="PIRSR001084-3"/>
    </source>
</evidence>
<evidence type="ECO:0000256" key="2">
    <source>
        <dbReference type="ARBA" id="ARBA00005940"/>
    </source>
</evidence>
<keyword evidence="9" id="KW-0479">Metal-binding</keyword>
<feature type="binding site" evidence="8">
    <location>
        <position position="328"/>
    </location>
    <ligand>
        <name>substrate</name>
    </ligand>
</feature>
<dbReference type="GO" id="GO:0006012">
    <property type="term" value="P:galactose metabolic process"/>
    <property type="evidence" value="ECO:0007669"/>
    <property type="project" value="InterPro"/>
</dbReference>
<keyword evidence="5 6" id="KW-0326">Glycosidase</keyword>
<evidence type="ECO:0000256" key="4">
    <source>
        <dbReference type="ARBA" id="ARBA00022801"/>
    </source>
</evidence>
<dbReference type="CDD" id="cd03143">
    <property type="entry name" value="A4_beta-galactosidase_middle_domain"/>
    <property type="match status" value="1"/>
</dbReference>
<dbReference type="GO" id="GO:0004565">
    <property type="term" value="F:beta-galactosidase activity"/>
    <property type="evidence" value="ECO:0007669"/>
    <property type="project" value="UniProtKB-EC"/>
</dbReference>
<dbReference type="Pfam" id="PF08533">
    <property type="entry name" value="Glyco_hydro_42C"/>
    <property type="match status" value="1"/>
</dbReference>
<dbReference type="InterPro" id="IPR013739">
    <property type="entry name" value="Beta_galactosidase_C"/>
</dbReference>
<dbReference type="PANTHER" id="PTHR36447:SF1">
    <property type="entry name" value="BETA-GALACTOSIDASE GANA"/>
    <property type="match status" value="1"/>
</dbReference>
<name>A0A146G8V5_TERSA</name>
<dbReference type="GO" id="GO:0009341">
    <property type="term" value="C:beta-galactosidase complex"/>
    <property type="evidence" value="ECO:0007669"/>
    <property type="project" value="InterPro"/>
</dbReference>
<evidence type="ECO:0000256" key="7">
    <source>
        <dbReference type="PIRSR" id="PIRSR001084-1"/>
    </source>
</evidence>
<dbReference type="InterPro" id="IPR029062">
    <property type="entry name" value="Class_I_gatase-like"/>
</dbReference>
<feature type="binding site" evidence="9">
    <location>
        <position position="176"/>
    </location>
    <ligand>
        <name>Zn(2+)</name>
        <dbReference type="ChEBI" id="CHEBI:29105"/>
    </ligand>
</feature>
<organism evidence="13 14">
    <name type="scientific">Terrimicrobium sacchariphilum</name>
    <dbReference type="NCBI Taxonomy" id="690879"/>
    <lineage>
        <taxon>Bacteria</taxon>
        <taxon>Pseudomonadati</taxon>
        <taxon>Verrucomicrobiota</taxon>
        <taxon>Terrimicrobiia</taxon>
        <taxon>Terrimicrobiales</taxon>
        <taxon>Terrimicrobiaceae</taxon>
        <taxon>Terrimicrobium</taxon>
    </lineage>
</organism>